<feature type="compositionally biased region" description="Acidic residues" evidence="1">
    <location>
        <begin position="63"/>
        <end position="78"/>
    </location>
</feature>
<protein>
    <submittedName>
        <fullName evidence="2">Uncharacterized protein</fullName>
    </submittedName>
</protein>
<evidence type="ECO:0000313" key="2">
    <source>
        <dbReference type="EMBL" id="KKF03259.1"/>
    </source>
</evidence>
<evidence type="ECO:0000256" key="1">
    <source>
        <dbReference type="SAM" id="MobiDB-lite"/>
    </source>
</evidence>
<organism evidence="2 3">
    <name type="scientific">Mycolicibacterium obuense</name>
    <dbReference type="NCBI Taxonomy" id="1807"/>
    <lineage>
        <taxon>Bacteria</taxon>
        <taxon>Bacillati</taxon>
        <taxon>Actinomycetota</taxon>
        <taxon>Actinomycetes</taxon>
        <taxon>Mycobacteriales</taxon>
        <taxon>Mycobacteriaceae</taxon>
        <taxon>Mycolicibacterium</taxon>
    </lineage>
</organism>
<dbReference type="EMBL" id="LAUZ02000015">
    <property type="protein sequence ID" value="KKF03259.1"/>
    <property type="molecule type" value="Genomic_DNA"/>
</dbReference>
<sequence length="78" mass="8649">MSTPTTTIRVPVTTRDRLNAQARDRGISVVALLDEWSHRAERDAAFAEERAATRAEAANPAVIEEDRDWEQADADGID</sequence>
<dbReference type="RefSeq" id="WP_046361779.1">
    <property type="nucleotide sequence ID" value="NZ_LAUZ02000015.1"/>
</dbReference>
<accession>A0A0M2K7R4</accession>
<feature type="region of interest" description="Disordered" evidence="1">
    <location>
        <begin position="55"/>
        <end position="78"/>
    </location>
</feature>
<reference evidence="2 3" key="1">
    <citation type="journal article" date="2015" name="Genome Announc.">
        <title>Draft Genome Sequence of Mycobacterium obuense Strain UC1, Isolated from Patient Sputum.</title>
        <authorList>
            <person name="Greninger A.L."/>
            <person name="Cunningham G."/>
            <person name="Hsu E.D."/>
            <person name="Yu J.M."/>
            <person name="Chiu C.Y."/>
            <person name="Miller S."/>
        </authorList>
    </citation>
    <scope>NUCLEOTIDE SEQUENCE [LARGE SCALE GENOMIC DNA]</scope>
    <source>
        <strain evidence="2 3">UC1</strain>
    </source>
</reference>
<proteinExistence type="predicted"/>
<keyword evidence="3" id="KW-1185">Reference proteome</keyword>
<dbReference type="PATRIC" id="fig|1807.13.peg.1807"/>
<name>A0A0M2K7R4_9MYCO</name>
<dbReference type="AlphaFoldDB" id="A0A0M2K7R4"/>
<gene>
    <name evidence="2" type="ORF">WN67_03970</name>
</gene>
<evidence type="ECO:0000313" key="3">
    <source>
        <dbReference type="Proteomes" id="UP000034150"/>
    </source>
</evidence>
<comment type="caution">
    <text evidence="2">The sequence shown here is derived from an EMBL/GenBank/DDBJ whole genome shotgun (WGS) entry which is preliminary data.</text>
</comment>
<dbReference type="Proteomes" id="UP000034150">
    <property type="component" value="Unassembled WGS sequence"/>
</dbReference>